<accession>E4X5Y7</accession>
<feature type="region of interest" description="Disordered" evidence="1">
    <location>
        <begin position="53"/>
        <end position="83"/>
    </location>
</feature>
<feature type="compositionally biased region" description="Basic residues" evidence="1">
    <location>
        <begin position="539"/>
        <end position="551"/>
    </location>
</feature>
<feature type="region of interest" description="Disordered" evidence="1">
    <location>
        <begin position="383"/>
        <end position="409"/>
    </location>
</feature>
<feature type="region of interest" description="Disordered" evidence="1">
    <location>
        <begin position="439"/>
        <end position="551"/>
    </location>
</feature>
<sequence length="1052" mass="118732">MSNSALMSEDDGELHETVIERKPKKFHLTLDPVTRDGEKVKPESLKQLRERLSSQIEVKKKTTKAKSSNQARDGPRTDNNLGLTTSMRVPLRRIEYSTYSTSEPATMFDQPSTHMYVQGLSDLRSVSIHNINRISPLERGKTSGKALLTVQTVRKFSIDSGNQAARGELTSLDEIPVDSRGQLLFEHMSGYKTPKRKIGTPNPATTGLRLDRKTDKLVTSQGIVVPEEMIPVPFFSTSKKRVIVKAVRQGVLKNAFKRAVVRPALMMAETSARAGKRRRRSSGASPPKKKCFAKHLQKLKILTGNVVNAITNIVDSPRTLSIGGKIGTFEAKLVVKNTPKAVANRRRRPRIPHAEQVAITQLDRKRNRSPPLMRARNIVELDEFVEEEEEEELEEEQHDESTKVETEDTTYLELRVDPNDPTKTFCVDTTALEEEFVRLGRINTRPNSPPPLTELDVTPPQRQKKQLKKKKAKEAEPTTTTTSLTSAKTRGRPKKKIRAERASSPSPSTPEEPEQPKKKTRSAKSTSPEREQQQQQQPKKPKYIRPSRRKKLPAGYISQIEWKRDLVENDFTEKALVPSKYKGSPQKEKVIIEAGVPSSLPRSELPLAQSIISEDKELPVNLPFEKQIDALYDEEQTDSDDDEGLNAQKMIDYKKQAAVYPMNSLKLREVFSRSYMSSRGVRASLFNTRLGVYTRQLASKAQQCVTGEGAEARFRVIFESTTNMRYESFYREPGLHAGPLEMWTEMGAMYPIFELDVFGHYYISDLRVWVKFDNWKLLSLSDHQLGHPARILSTLNAAPNCVYPWPSVKNDKFAVEKSKLLLVMGFTPVVVIPPYAEDAKKLIACSKKSLVTLGIERELPHAPSAHQLDTLNLELENMLYRSFLSSQHDLIHAPEENGEERSLDNKFAMFVTLMQEAFHKFLDGEETDPEFTETDPVSEAYQIISKALPNELKKLAPTVDLMRYLLGKISSICFTESTGLMHILGSSCIKKEIMAWQIWGQLPVEALIPEHPKTNKKFMEHLLAAKAKYNSENAENSAQNSSTPAAVAPVLE</sequence>
<evidence type="ECO:0000256" key="1">
    <source>
        <dbReference type="SAM" id="MobiDB-lite"/>
    </source>
</evidence>
<proteinExistence type="predicted"/>
<organism evidence="2">
    <name type="scientific">Oikopleura dioica</name>
    <name type="common">Tunicate</name>
    <dbReference type="NCBI Taxonomy" id="34765"/>
    <lineage>
        <taxon>Eukaryota</taxon>
        <taxon>Metazoa</taxon>
        <taxon>Chordata</taxon>
        <taxon>Tunicata</taxon>
        <taxon>Appendicularia</taxon>
        <taxon>Copelata</taxon>
        <taxon>Oikopleuridae</taxon>
        <taxon>Oikopleura</taxon>
    </lineage>
</organism>
<evidence type="ECO:0000313" key="2">
    <source>
        <dbReference type="EMBL" id="CBY07714.1"/>
    </source>
</evidence>
<name>E4X5Y7_OIKDI</name>
<keyword evidence="3" id="KW-1185">Reference proteome</keyword>
<dbReference type="OrthoDB" id="10216766at2759"/>
<feature type="region of interest" description="Disordered" evidence="1">
    <location>
        <begin position="29"/>
        <end position="48"/>
    </location>
</feature>
<evidence type="ECO:0000313" key="3">
    <source>
        <dbReference type="Proteomes" id="UP000001307"/>
    </source>
</evidence>
<gene>
    <name evidence="2" type="ORF">GSOID_T00002704001</name>
</gene>
<feature type="compositionally biased region" description="Basic residues" evidence="1">
    <location>
        <begin position="462"/>
        <end position="472"/>
    </location>
</feature>
<dbReference type="AlphaFoldDB" id="E4X5Y7"/>
<feature type="compositionally biased region" description="Basic residues" evidence="1">
    <location>
        <begin position="274"/>
        <end position="290"/>
    </location>
</feature>
<feature type="compositionally biased region" description="Acidic residues" evidence="1">
    <location>
        <begin position="383"/>
        <end position="398"/>
    </location>
</feature>
<reference evidence="2" key="1">
    <citation type="journal article" date="2010" name="Science">
        <title>Plasticity of animal genome architecture unmasked by rapid evolution of a pelagic tunicate.</title>
        <authorList>
            <person name="Denoeud F."/>
            <person name="Henriet S."/>
            <person name="Mungpakdee S."/>
            <person name="Aury J.M."/>
            <person name="Da Silva C."/>
            <person name="Brinkmann H."/>
            <person name="Mikhaleva J."/>
            <person name="Olsen L.C."/>
            <person name="Jubin C."/>
            <person name="Canestro C."/>
            <person name="Bouquet J.M."/>
            <person name="Danks G."/>
            <person name="Poulain J."/>
            <person name="Campsteijn C."/>
            <person name="Adamski M."/>
            <person name="Cross I."/>
            <person name="Yadetie F."/>
            <person name="Muffato M."/>
            <person name="Louis A."/>
            <person name="Butcher S."/>
            <person name="Tsagkogeorga G."/>
            <person name="Konrad A."/>
            <person name="Singh S."/>
            <person name="Jensen M.F."/>
            <person name="Cong E.H."/>
            <person name="Eikeseth-Otteraa H."/>
            <person name="Noel B."/>
            <person name="Anthouard V."/>
            <person name="Porcel B.M."/>
            <person name="Kachouri-Lafond R."/>
            <person name="Nishino A."/>
            <person name="Ugolini M."/>
            <person name="Chourrout P."/>
            <person name="Nishida H."/>
            <person name="Aasland R."/>
            <person name="Huzurbazar S."/>
            <person name="Westhof E."/>
            <person name="Delsuc F."/>
            <person name="Lehrach H."/>
            <person name="Reinhardt R."/>
            <person name="Weissenbach J."/>
            <person name="Roy S.W."/>
            <person name="Artiguenave F."/>
            <person name="Postlethwait J.H."/>
            <person name="Manak J.R."/>
            <person name="Thompson E.M."/>
            <person name="Jaillon O."/>
            <person name="Du Pasquier L."/>
            <person name="Boudinot P."/>
            <person name="Liberles D.A."/>
            <person name="Volff J.N."/>
            <person name="Philippe H."/>
            <person name="Lenhard B."/>
            <person name="Roest Crollius H."/>
            <person name="Wincker P."/>
            <person name="Chourrout D."/>
        </authorList>
    </citation>
    <scope>NUCLEOTIDE SEQUENCE [LARGE SCALE GENOMIC DNA]</scope>
</reference>
<feature type="region of interest" description="Disordered" evidence="1">
    <location>
        <begin position="1033"/>
        <end position="1052"/>
    </location>
</feature>
<feature type="compositionally biased region" description="Low complexity" evidence="1">
    <location>
        <begin position="1033"/>
        <end position="1042"/>
    </location>
</feature>
<feature type="region of interest" description="Disordered" evidence="1">
    <location>
        <begin position="270"/>
        <end position="290"/>
    </location>
</feature>
<protein>
    <submittedName>
        <fullName evidence="2">Uncharacterized protein</fullName>
    </submittedName>
</protein>
<feature type="compositionally biased region" description="Basic residues" evidence="1">
    <location>
        <begin position="489"/>
        <end position="498"/>
    </location>
</feature>
<feature type="region of interest" description="Disordered" evidence="1">
    <location>
        <begin position="1"/>
        <end position="20"/>
    </location>
</feature>
<dbReference type="EMBL" id="FN653026">
    <property type="protein sequence ID" value="CBY07714.1"/>
    <property type="molecule type" value="Genomic_DNA"/>
</dbReference>
<dbReference type="InParanoid" id="E4X5Y7"/>
<feature type="compositionally biased region" description="Low complexity" evidence="1">
    <location>
        <begin position="477"/>
        <end position="488"/>
    </location>
</feature>
<dbReference type="Proteomes" id="UP000001307">
    <property type="component" value="Unassembled WGS sequence"/>
</dbReference>
<feature type="compositionally biased region" description="Basic and acidic residues" evidence="1">
    <location>
        <begin position="33"/>
        <end position="48"/>
    </location>
</feature>
<feature type="compositionally biased region" description="Polar residues" evidence="1">
    <location>
        <begin position="65"/>
        <end position="83"/>
    </location>
</feature>